<name>A0AAN9MVU7_CANGL</name>
<evidence type="ECO:0000313" key="2">
    <source>
        <dbReference type="EMBL" id="KAK7359424.1"/>
    </source>
</evidence>
<keyword evidence="1" id="KW-0472">Membrane</keyword>
<dbReference type="AlphaFoldDB" id="A0AAN9MVU7"/>
<keyword evidence="1" id="KW-1133">Transmembrane helix</keyword>
<organism evidence="2 3">
    <name type="scientific">Canavalia gladiata</name>
    <name type="common">Sword bean</name>
    <name type="synonym">Dolichos gladiatus</name>
    <dbReference type="NCBI Taxonomy" id="3824"/>
    <lineage>
        <taxon>Eukaryota</taxon>
        <taxon>Viridiplantae</taxon>
        <taxon>Streptophyta</taxon>
        <taxon>Embryophyta</taxon>
        <taxon>Tracheophyta</taxon>
        <taxon>Spermatophyta</taxon>
        <taxon>Magnoliopsida</taxon>
        <taxon>eudicotyledons</taxon>
        <taxon>Gunneridae</taxon>
        <taxon>Pentapetalae</taxon>
        <taxon>rosids</taxon>
        <taxon>fabids</taxon>
        <taxon>Fabales</taxon>
        <taxon>Fabaceae</taxon>
        <taxon>Papilionoideae</taxon>
        <taxon>50 kb inversion clade</taxon>
        <taxon>NPAAA clade</taxon>
        <taxon>indigoferoid/millettioid clade</taxon>
        <taxon>Phaseoleae</taxon>
        <taxon>Canavalia</taxon>
    </lineage>
</organism>
<keyword evidence="1" id="KW-0812">Transmembrane</keyword>
<gene>
    <name evidence="2" type="ORF">VNO77_01384</name>
</gene>
<comment type="caution">
    <text evidence="2">The sequence shown here is derived from an EMBL/GenBank/DDBJ whole genome shotgun (WGS) entry which is preliminary data.</text>
</comment>
<proteinExistence type="predicted"/>
<dbReference type="EMBL" id="JAYMYQ010000001">
    <property type="protein sequence ID" value="KAK7359424.1"/>
    <property type="molecule type" value="Genomic_DNA"/>
</dbReference>
<keyword evidence="3" id="KW-1185">Reference proteome</keyword>
<protein>
    <submittedName>
        <fullName evidence="2">Uncharacterized protein</fullName>
    </submittedName>
</protein>
<reference evidence="2 3" key="1">
    <citation type="submission" date="2024-01" db="EMBL/GenBank/DDBJ databases">
        <title>The genomes of 5 underutilized Papilionoideae crops provide insights into root nodulation and disease resistanc.</title>
        <authorList>
            <person name="Jiang F."/>
        </authorList>
    </citation>
    <scope>NUCLEOTIDE SEQUENCE [LARGE SCALE GENOMIC DNA]</scope>
    <source>
        <strain evidence="2">LVBAO_FW01</strain>
        <tissue evidence="2">Leaves</tissue>
    </source>
</reference>
<evidence type="ECO:0000313" key="3">
    <source>
        <dbReference type="Proteomes" id="UP001367508"/>
    </source>
</evidence>
<sequence length="85" mass="9827">MSVHGYLIEATLLTFFQRWCSGSVADHLTAINLRVRLQLYEELLQVHLGVGWKWILVMLMALASLTVKAWILCCCCWCIEYYTEG</sequence>
<feature type="transmembrane region" description="Helical" evidence="1">
    <location>
        <begin position="54"/>
        <end position="79"/>
    </location>
</feature>
<dbReference type="Proteomes" id="UP001367508">
    <property type="component" value="Unassembled WGS sequence"/>
</dbReference>
<accession>A0AAN9MVU7</accession>
<evidence type="ECO:0000256" key="1">
    <source>
        <dbReference type="SAM" id="Phobius"/>
    </source>
</evidence>